<name>A0A382AWH4_9ZZZZ</name>
<proteinExistence type="predicted"/>
<dbReference type="AlphaFoldDB" id="A0A382AWH4"/>
<dbReference type="InterPro" id="IPR023197">
    <property type="entry name" value="Phage_T4_Gp59_dom_sf"/>
</dbReference>
<dbReference type="SUPFAM" id="SSF48493">
    <property type="entry name" value="gene 59 helicase assembly protein"/>
    <property type="match status" value="1"/>
</dbReference>
<dbReference type="EMBL" id="UINC01026973">
    <property type="protein sequence ID" value="SVB05392.1"/>
    <property type="molecule type" value="Genomic_DNA"/>
</dbReference>
<accession>A0A382AWH4</accession>
<dbReference type="Gene3D" id="1.10.8.60">
    <property type="match status" value="1"/>
</dbReference>
<sequence length="231" mass="26927">MSPEQVFMYAKSYRLYFSTEGYDFIKYKGHVSTPPLIKQRDRQFYYRLSTKLSDTQIHAALLLTYFFKPKAYIADVVAPDVLQDGMAFASRAENGTSTLGNELYALRKKLLPAHVDEWLYGAFLDEQRASLPTCIEGIISRELMVDLACVLLLIPQNAHGYHWSQYWEQREPDGSAFGVRPWLTRLRKADQLLNWQRPAWRQYTHKLSKMFWASYQGLSLAPRQEEPQLFA</sequence>
<reference evidence="1" key="1">
    <citation type="submission" date="2018-05" db="EMBL/GenBank/DDBJ databases">
        <authorList>
            <person name="Lanie J.A."/>
            <person name="Ng W.-L."/>
            <person name="Kazmierczak K.M."/>
            <person name="Andrzejewski T.M."/>
            <person name="Davidsen T.M."/>
            <person name="Wayne K.J."/>
            <person name="Tettelin H."/>
            <person name="Glass J.I."/>
            <person name="Rusch D."/>
            <person name="Podicherti R."/>
            <person name="Tsui H.-C.T."/>
            <person name="Winkler M.E."/>
        </authorList>
    </citation>
    <scope>NUCLEOTIDE SEQUENCE</scope>
</reference>
<organism evidence="1">
    <name type="scientific">marine metagenome</name>
    <dbReference type="NCBI Taxonomy" id="408172"/>
    <lineage>
        <taxon>unclassified sequences</taxon>
        <taxon>metagenomes</taxon>
        <taxon>ecological metagenomes</taxon>
    </lineage>
</organism>
<protein>
    <submittedName>
        <fullName evidence="1">Uncharacterized protein</fullName>
    </submittedName>
</protein>
<evidence type="ECO:0000313" key="1">
    <source>
        <dbReference type="EMBL" id="SVB05392.1"/>
    </source>
</evidence>
<gene>
    <name evidence="1" type="ORF">METZ01_LOCUS158246</name>
</gene>